<sequence length="542" mass="59048">MIKFFLRNYLCLLNVLCYVQTNNFLGGSISWQPVSPNITNATTVAITLQQTYSWVNSVWACVALSGSLIQTLVCLAGCSSNATGIFVKGPCVYYDFGLDVTTGQSVKTLSYALDAQLVLAYQSSTWTTLVSGATTWSVATYINLAVRNDTEAINSSPTANMTPVVVVPVNTQQTLRIPMTDSDYDVVKCRWASNASAVASTTIDECSGVCQDLSGAKLYTSSNTDNNCTIVFNTSVVGYYCIAIQIEDFMPSSPNGTALSSIPLQFLVRGVQVSCGIPTITGEPTNGDTIYVQYNITYSTVITAQSGCSSTKIVRFLTIILPSGLASISTLFQSSSVLYSTILKWTPTIDQINTKQLFCTFAIDSNNSLSAEYCLNFVVIAQITATASNNDSINWSLILGLSLGIGLPLCILMNILSYFNFPRWFNKKFSSKAKTLSRLQEDQTSSGQKRIDNGTKLYRELYIQPDDPMSQSLSRTMSTSSISWRASHSLARSTRIFLSAASIGTTKLSQSFNNSVLPERISTGQEPGSHLVQAYLWQNKNE</sequence>
<feature type="signal peptide" evidence="2">
    <location>
        <begin position="1"/>
        <end position="21"/>
    </location>
</feature>
<accession>A0A817V9L1</accession>
<organism evidence="3 4">
    <name type="scientific">Rotaria socialis</name>
    <dbReference type="NCBI Taxonomy" id="392032"/>
    <lineage>
        <taxon>Eukaryota</taxon>
        <taxon>Metazoa</taxon>
        <taxon>Spiralia</taxon>
        <taxon>Gnathifera</taxon>
        <taxon>Rotifera</taxon>
        <taxon>Eurotatoria</taxon>
        <taxon>Bdelloidea</taxon>
        <taxon>Philodinida</taxon>
        <taxon>Philodinidae</taxon>
        <taxon>Rotaria</taxon>
    </lineage>
</organism>
<proteinExistence type="predicted"/>
<comment type="caution">
    <text evidence="3">The sequence shown here is derived from an EMBL/GenBank/DDBJ whole genome shotgun (WGS) entry which is preliminary data.</text>
</comment>
<name>A0A817V9L1_9BILA</name>
<evidence type="ECO:0000313" key="4">
    <source>
        <dbReference type="Proteomes" id="UP000663872"/>
    </source>
</evidence>
<dbReference type="Proteomes" id="UP000663872">
    <property type="component" value="Unassembled WGS sequence"/>
</dbReference>
<keyword evidence="1" id="KW-0812">Transmembrane</keyword>
<gene>
    <name evidence="3" type="ORF">GRG538_LOCUS4677</name>
</gene>
<evidence type="ECO:0000256" key="1">
    <source>
        <dbReference type="SAM" id="Phobius"/>
    </source>
</evidence>
<evidence type="ECO:0000313" key="3">
    <source>
        <dbReference type="EMBL" id="CAF3341600.1"/>
    </source>
</evidence>
<keyword evidence="1" id="KW-0472">Membrane</keyword>
<evidence type="ECO:0000256" key="2">
    <source>
        <dbReference type="SAM" id="SignalP"/>
    </source>
</evidence>
<protein>
    <submittedName>
        <fullName evidence="3">Uncharacterized protein</fullName>
    </submittedName>
</protein>
<feature type="transmembrane region" description="Helical" evidence="1">
    <location>
        <begin position="395"/>
        <end position="419"/>
    </location>
</feature>
<feature type="chain" id="PRO_5032852962" evidence="2">
    <location>
        <begin position="22"/>
        <end position="542"/>
    </location>
</feature>
<reference evidence="3" key="1">
    <citation type="submission" date="2021-02" db="EMBL/GenBank/DDBJ databases">
        <authorList>
            <person name="Nowell W R."/>
        </authorList>
    </citation>
    <scope>NUCLEOTIDE SEQUENCE</scope>
</reference>
<dbReference type="AlphaFoldDB" id="A0A817V9L1"/>
<keyword evidence="1" id="KW-1133">Transmembrane helix</keyword>
<keyword evidence="2" id="KW-0732">Signal</keyword>
<dbReference type="EMBL" id="CAJNYT010000279">
    <property type="protein sequence ID" value="CAF3341600.1"/>
    <property type="molecule type" value="Genomic_DNA"/>
</dbReference>